<feature type="domain" description="2OGFeDO JBP1/TET oxygenase" evidence="6">
    <location>
        <begin position="182"/>
        <end position="350"/>
    </location>
</feature>
<keyword evidence="3" id="KW-0223">Dioxygenase</keyword>
<evidence type="ECO:0000259" key="6">
    <source>
        <dbReference type="Pfam" id="PF12851"/>
    </source>
</evidence>
<reference evidence="7" key="1">
    <citation type="submission" date="2022-07" db="EMBL/GenBank/DDBJ databases">
        <title>Genome Sequence of Agrocybe chaxingu.</title>
        <authorList>
            <person name="Buettner E."/>
        </authorList>
    </citation>
    <scope>NUCLEOTIDE SEQUENCE</scope>
    <source>
        <strain evidence="7">MP-N11</strain>
    </source>
</reference>
<comment type="cofactor">
    <cofactor evidence="1">
        <name>Fe(2+)</name>
        <dbReference type="ChEBI" id="CHEBI:29033"/>
    </cofactor>
</comment>
<sequence>MSANATALAVIELTEEIASYVQQAISAIEVNGHFEETRFPAHWSLDLLSDCNRMARVITDAYDNQEKTSWSVHDYAQELKTKANGMNDAVEEALKKKFPPMNKHMTLSSSPLLITDKDGFVLVWYLPEALSPTRKKKMWNMLVKLGPAIQAPKEGDNWRTSLEHYYDLQDPQYKQGSVSMSPAWFPQAHHTAEYKLIPAKCLARDGSPAEKWLRDMQETNALLGAVLRVINPKVYEQGMADLVKISKSPDDVENHDRVKDILGFWASPYHGLSVMCNRQTPVHRDVHSPKDSMEMLATIGTYLDGQITLPSLNHMLHYPAGTIVALGGRIIPHSAKANGDRACIAYYMRETILTRLGSLKEHTWFDQNNFYD</sequence>
<evidence type="ECO:0000313" key="8">
    <source>
        <dbReference type="Proteomes" id="UP001148786"/>
    </source>
</evidence>
<evidence type="ECO:0000313" key="7">
    <source>
        <dbReference type="EMBL" id="KAJ3506421.1"/>
    </source>
</evidence>
<evidence type="ECO:0000256" key="1">
    <source>
        <dbReference type="ARBA" id="ARBA00001954"/>
    </source>
</evidence>
<organism evidence="7 8">
    <name type="scientific">Agrocybe chaxingu</name>
    <dbReference type="NCBI Taxonomy" id="84603"/>
    <lineage>
        <taxon>Eukaryota</taxon>
        <taxon>Fungi</taxon>
        <taxon>Dikarya</taxon>
        <taxon>Basidiomycota</taxon>
        <taxon>Agaricomycotina</taxon>
        <taxon>Agaricomycetes</taxon>
        <taxon>Agaricomycetidae</taxon>
        <taxon>Agaricales</taxon>
        <taxon>Agaricineae</taxon>
        <taxon>Strophariaceae</taxon>
        <taxon>Agrocybe</taxon>
    </lineage>
</organism>
<dbReference type="EMBL" id="JANKHO010000768">
    <property type="protein sequence ID" value="KAJ3506421.1"/>
    <property type="molecule type" value="Genomic_DNA"/>
</dbReference>
<protein>
    <recommendedName>
        <fullName evidence="6">2OGFeDO JBP1/TET oxygenase domain-containing protein</fullName>
    </recommendedName>
</protein>
<dbReference type="Gene3D" id="3.60.130.30">
    <property type="match status" value="1"/>
</dbReference>
<evidence type="ECO:0000256" key="4">
    <source>
        <dbReference type="ARBA" id="ARBA00023002"/>
    </source>
</evidence>
<evidence type="ECO:0000256" key="2">
    <source>
        <dbReference type="ARBA" id="ARBA00022723"/>
    </source>
</evidence>
<gene>
    <name evidence="7" type="ORF">NLJ89_g6879</name>
</gene>
<evidence type="ECO:0000256" key="5">
    <source>
        <dbReference type="ARBA" id="ARBA00023004"/>
    </source>
</evidence>
<accession>A0A9W8MS93</accession>
<dbReference type="Proteomes" id="UP001148786">
    <property type="component" value="Unassembled WGS sequence"/>
</dbReference>
<keyword evidence="4" id="KW-0560">Oxidoreductase</keyword>
<proteinExistence type="predicted"/>
<dbReference type="GO" id="GO:0046872">
    <property type="term" value="F:metal ion binding"/>
    <property type="evidence" value="ECO:0007669"/>
    <property type="project" value="UniProtKB-KW"/>
</dbReference>
<dbReference type="AlphaFoldDB" id="A0A9W8MS93"/>
<comment type="caution">
    <text evidence="7">The sequence shown here is derived from an EMBL/GenBank/DDBJ whole genome shotgun (WGS) entry which is preliminary data.</text>
</comment>
<name>A0A9W8MS93_9AGAR</name>
<dbReference type="OrthoDB" id="3200752at2759"/>
<dbReference type="Pfam" id="PF12851">
    <property type="entry name" value="Tet_JBP"/>
    <property type="match status" value="1"/>
</dbReference>
<dbReference type="InterPro" id="IPR024779">
    <property type="entry name" value="2OGFeDO_JBP1/TET_oxygenase_dom"/>
</dbReference>
<keyword evidence="8" id="KW-1185">Reference proteome</keyword>
<keyword evidence="5" id="KW-0408">Iron</keyword>
<keyword evidence="2" id="KW-0479">Metal-binding</keyword>
<dbReference type="GO" id="GO:0051213">
    <property type="term" value="F:dioxygenase activity"/>
    <property type="evidence" value="ECO:0007669"/>
    <property type="project" value="UniProtKB-KW"/>
</dbReference>
<evidence type="ECO:0000256" key="3">
    <source>
        <dbReference type="ARBA" id="ARBA00022964"/>
    </source>
</evidence>